<accession>A0ABY1ZRF9</accession>
<organism evidence="8 9">
    <name type="scientific">Marinobacter halodurans</name>
    <dbReference type="NCBI Taxonomy" id="2528979"/>
    <lineage>
        <taxon>Bacteria</taxon>
        <taxon>Pseudomonadati</taxon>
        <taxon>Pseudomonadota</taxon>
        <taxon>Gammaproteobacteria</taxon>
        <taxon>Pseudomonadales</taxon>
        <taxon>Marinobacteraceae</taxon>
        <taxon>Marinobacter</taxon>
    </lineage>
</organism>
<dbReference type="GO" id="GO:0004674">
    <property type="term" value="F:protein serine/threonine kinase activity"/>
    <property type="evidence" value="ECO:0007669"/>
    <property type="project" value="UniProtKB-KW"/>
</dbReference>
<feature type="transmembrane region" description="Helical" evidence="6">
    <location>
        <begin position="69"/>
        <end position="89"/>
    </location>
</feature>
<dbReference type="Gene3D" id="1.25.40.10">
    <property type="entry name" value="Tetratricopeptide repeat domain"/>
    <property type="match status" value="1"/>
</dbReference>
<keyword evidence="6" id="KW-0812">Transmembrane</keyword>
<evidence type="ECO:0000256" key="1">
    <source>
        <dbReference type="ARBA" id="ARBA00022679"/>
    </source>
</evidence>
<dbReference type="Gene3D" id="3.30.200.20">
    <property type="entry name" value="Phosphorylase Kinase, domain 1"/>
    <property type="match status" value="1"/>
</dbReference>
<feature type="binding site" evidence="5">
    <location>
        <position position="298"/>
    </location>
    <ligand>
        <name>ATP</name>
        <dbReference type="ChEBI" id="CHEBI:30616"/>
    </ligand>
</feature>
<reference evidence="8 9" key="1">
    <citation type="submission" date="2019-02" db="EMBL/GenBank/DDBJ databases">
        <title>Marinobacter halodurans sp. nov., a marine bacterium isolated from sea tidal flat.</title>
        <authorList>
            <person name="Yoo Y."/>
            <person name="Lee D.W."/>
            <person name="Kim B.S."/>
            <person name="Kim J.-J."/>
        </authorList>
    </citation>
    <scope>NUCLEOTIDE SEQUENCE [LARGE SCALE GENOMIC DNA]</scope>
    <source>
        <strain evidence="8 9">YJ-S3-2</strain>
    </source>
</reference>
<keyword evidence="6" id="KW-0472">Membrane</keyword>
<dbReference type="InterPro" id="IPR008271">
    <property type="entry name" value="Ser/Thr_kinase_AS"/>
</dbReference>
<dbReference type="SUPFAM" id="SSF56112">
    <property type="entry name" value="Protein kinase-like (PK-like)"/>
    <property type="match status" value="1"/>
</dbReference>
<evidence type="ECO:0000313" key="8">
    <source>
        <dbReference type="EMBL" id="TBW59606.1"/>
    </source>
</evidence>
<keyword evidence="2 5" id="KW-0547">Nucleotide-binding</keyword>
<evidence type="ECO:0000256" key="4">
    <source>
        <dbReference type="ARBA" id="ARBA00022840"/>
    </source>
</evidence>
<keyword evidence="4 5" id="KW-0067">ATP-binding</keyword>
<feature type="transmembrane region" description="Helical" evidence="6">
    <location>
        <begin position="122"/>
        <end position="143"/>
    </location>
</feature>
<evidence type="ECO:0000256" key="5">
    <source>
        <dbReference type="PROSITE-ProRule" id="PRU10141"/>
    </source>
</evidence>
<dbReference type="EMBL" id="SJDL01000001">
    <property type="protein sequence ID" value="TBW59606.1"/>
    <property type="molecule type" value="Genomic_DNA"/>
</dbReference>
<dbReference type="Pfam" id="PF00069">
    <property type="entry name" value="Pkinase"/>
    <property type="match status" value="1"/>
</dbReference>
<dbReference type="RefSeq" id="WP_131478207.1">
    <property type="nucleotide sequence ID" value="NZ_SJDL01000001.1"/>
</dbReference>
<dbReference type="Gene3D" id="1.10.510.10">
    <property type="entry name" value="Transferase(Phosphotransferase) domain 1"/>
    <property type="match status" value="1"/>
</dbReference>
<dbReference type="PROSITE" id="PS00107">
    <property type="entry name" value="PROTEIN_KINASE_ATP"/>
    <property type="match status" value="1"/>
</dbReference>
<dbReference type="CDD" id="cd14014">
    <property type="entry name" value="STKc_PknB_like"/>
    <property type="match status" value="1"/>
</dbReference>
<feature type="transmembrane region" description="Helical" evidence="6">
    <location>
        <begin position="96"/>
        <end position="116"/>
    </location>
</feature>
<evidence type="ECO:0000256" key="6">
    <source>
        <dbReference type="SAM" id="Phobius"/>
    </source>
</evidence>
<keyword evidence="1" id="KW-0808">Transferase</keyword>
<dbReference type="InterPro" id="IPR011009">
    <property type="entry name" value="Kinase-like_dom_sf"/>
</dbReference>
<keyword evidence="3 8" id="KW-0418">Kinase</keyword>
<keyword evidence="8" id="KW-0723">Serine/threonine-protein kinase</keyword>
<dbReference type="SMART" id="SM00220">
    <property type="entry name" value="S_TKc"/>
    <property type="match status" value="1"/>
</dbReference>
<evidence type="ECO:0000313" key="9">
    <source>
        <dbReference type="Proteomes" id="UP000313645"/>
    </source>
</evidence>
<evidence type="ECO:0000259" key="7">
    <source>
        <dbReference type="PROSITE" id="PS50011"/>
    </source>
</evidence>
<protein>
    <submittedName>
        <fullName evidence="8">Serine/threonine protein kinase</fullName>
    </submittedName>
</protein>
<dbReference type="PROSITE" id="PS50011">
    <property type="entry name" value="PROTEIN_KINASE_DOM"/>
    <property type="match status" value="1"/>
</dbReference>
<evidence type="ECO:0000256" key="2">
    <source>
        <dbReference type="ARBA" id="ARBA00022741"/>
    </source>
</evidence>
<dbReference type="SUPFAM" id="SSF48452">
    <property type="entry name" value="TPR-like"/>
    <property type="match status" value="1"/>
</dbReference>
<dbReference type="PANTHER" id="PTHR43289:SF6">
    <property type="entry name" value="SERINE_THREONINE-PROTEIN KINASE NEKL-3"/>
    <property type="match status" value="1"/>
</dbReference>
<dbReference type="InterPro" id="IPR017441">
    <property type="entry name" value="Protein_kinase_ATP_BS"/>
</dbReference>
<keyword evidence="6" id="KW-1133">Transmembrane helix</keyword>
<keyword evidence="9" id="KW-1185">Reference proteome</keyword>
<dbReference type="Proteomes" id="UP000313645">
    <property type="component" value="Unassembled WGS sequence"/>
</dbReference>
<dbReference type="InterPro" id="IPR011990">
    <property type="entry name" value="TPR-like_helical_dom_sf"/>
</dbReference>
<sequence>MFSLRLVVVALALVAVFASDRLPLIDHLDHATFLTLRDVPDHAGAETVPLPGHGFQSYLASQDLHQPDWSIHLIRGLAVGAVLLLIVGMPALGTGLSTLIVALTLTGLVVAQAVLLLYRQTWIPMGTVLTVLVPGFVIMLFWMQPFREIRSLRRNIRHARCQLGRVLLQQGQPDDALAALADCPPCQASLDLQYDIAIQQERKRQYDAAADTYRQILGQRKGFKDVGKRLQALEKFSAAGTGPQPVTYDATSTLVLPDTSVSKPTLGRYEIERELGRGAMGVVYLGQDPKIARRVAIKTFSYAQFEGTELNELKSRFFREAEAAGRLNHPAIVTVYDVGEEADLAFIAMDYAEGRPLSAWGKPDRLLKLPVVLEVLARVAEALDYAHGQKIVHRDIKPGNIIYDARSGDVKITDFGIAKIADDSRTRTGNVMGSPLYMSPEQLKGQRVTGRSDTYSLGVTLYKLVSGATPFNADTLANLTYQILNKRPRSVREVNPDLPDGVVRLINKAIQRDPAKRFASAGAMADALRRAAAREGSKEAT</sequence>
<gene>
    <name evidence="8" type="ORF">EZI54_01235</name>
</gene>
<dbReference type="InterPro" id="IPR000719">
    <property type="entry name" value="Prot_kinase_dom"/>
</dbReference>
<dbReference type="PROSITE" id="PS00108">
    <property type="entry name" value="PROTEIN_KINASE_ST"/>
    <property type="match status" value="1"/>
</dbReference>
<proteinExistence type="predicted"/>
<dbReference type="PANTHER" id="PTHR43289">
    <property type="entry name" value="MITOGEN-ACTIVATED PROTEIN KINASE KINASE KINASE 20-RELATED"/>
    <property type="match status" value="1"/>
</dbReference>
<comment type="caution">
    <text evidence="8">The sequence shown here is derived from an EMBL/GenBank/DDBJ whole genome shotgun (WGS) entry which is preliminary data.</text>
</comment>
<evidence type="ECO:0000256" key="3">
    <source>
        <dbReference type="ARBA" id="ARBA00022777"/>
    </source>
</evidence>
<feature type="domain" description="Protein kinase" evidence="7">
    <location>
        <begin position="269"/>
        <end position="529"/>
    </location>
</feature>
<name>A0ABY1ZRF9_9GAMM</name>